<protein>
    <recommendedName>
        <fullName evidence="7">RRM domain-containing protein</fullName>
    </recommendedName>
</protein>
<dbReference type="PANTHER" id="PTHR10693">
    <property type="entry name" value="RAS GTPASE-ACTIVATING PROTEIN-BINDING PROTEIN"/>
    <property type="match status" value="1"/>
</dbReference>
<dbReference type="PROSITE" id="PS50177">
    <property type="entry name" value="NTF2_DOMAIN"/>
    <property type="match status" value="1"/>
</dbReference>
<proteinExistence type="predicted"/>
<dbReference type="EMBL" id="CM018031">
    <property type="protein sequence ID" value="KAA8550705.1"/>
    <property type="molecule type" value="Genomic_DNA"/>
</dbReference>
<dbReference type="InterPro" id="IPR000504">
    <property type="entry name" value="RRM_dom"/>
</dbReference>
<dbReference type="CDD" id="cd00590">
    <property type="entry name" value="RRM_SF"/>
    <property type="match status" value="1"/>
</dbReference>
<dbReference type="FunFam" id="3.10.450.50:FF:000003">
    <property type="entry name" value="Nuclear transport factor 2 family protein"/>
    <property type="match status" value="1"/>
</dbReference>
<evidence type="ECO:0008006" key="7">
    <source>
        <dbReference type="Google" id="ProtNLM"/>
    </source>
</evidence>
<dbReference type="GO" id="GO:0005829">
    <property type="term" value="C:cytosol"/>
    <property type="evidence" value="ECO:0007669"/>
    <property type="project" value="TreeGrafter"/>
</dbReference>
<dbReference type="InterPro" id="IPR032710">
    <property type="entry name" value="NTF2-like_dom_sf"/>
</dbReference>
<dbReference type="InterPro" id="IPR012677">
    <property type="entry name" value="Nucleotide-bd_a/b_plait_sf"/>
</dbReference>
<feature type="domain" description="RRM" evidence="3">
    <location>
        <begin position="283"/>
        <end position="360"/>
    </location>
</feature>
<evidence type="ECO:0000256" key="1">
    <source>
        <dbReference type="ARBA" id="ARBA00022884"/>
    </source>
</evidence>
<dbReference type="Pfam" id="PF02136">
    <property type="entry name" value="NTF2"/>
    <property type="match status" value="1"/>
</dbReference>
<dbReference type="Gene3D" id="3.10.450.50">
    <property type="match status" value="1"/>
</dbReference>
<keyword evidence="1 2" id="KW-0694">RNA-binding</keyword>
<dbReference type="GO" id="GO:0003729">
    <property type="term" value="F:mRNA binding"/>
    <property type="evidence" value="ECO:0007669"/>
    <property type="project" value="TreeGrafter"/>
</dbReference>
<dbReference type="InterPro" id="IPR039539">
    <property type="entry name" value="Ras_GTPase_bind_prot"/>
</dbReference>
<dbReference type="SUPFAM" id="SSF54928">
    <property type="entry name" value="RNA-binding domain, RBD"/>
    <property type="match status" value="1"/>
</dbReference>
<dbReference type="CDD" id="cd00780">
    <property type="entry name" value="NTF2"/>
    <property type="match status" value="1"/>
</dbReference>
<dbReference type="InterPro" id="IPR018222">
    <property type="entry name" value="Nuclear_transport_factor_2_euk"/>
</dbReference>
<dbReference type="InterPro" id="IPR035979">
    <property type="entry name" value="RBD_domain_sf"/>
</dbReference>
<dbReference type="PANTHER" id="PTHR10693:SF29">
    <property type="entry name" value="GB|AAD20086.1"/>
    <property type="match status" value="1"/>
</dbReference>
<evidence type="ECO:0000259" key="3">
    <source>
        <dbReference type="PROSITE" id="PS50102"/>
    </source>
</evidence>
<sequence length="396" mass="44015">MASSYPAPVSAVQVGSYFVGRYYHVLQQQPEYAHQFYTDASTMLRVDGDETESASAMLQIYTLITSLNFTSIEIKTINSLESWSGGVLVVVSGSVKTKDFLGRRKFVQTFLLAPQEKGYFVLNDIFHFVNEEVIHQHTAPILSENNFDSQEATSSPLLEQPVSNYTLEEEASDYVNSVHIEGDDPVEEYGLEEEQQQQDPERRNLLESLKNFLMLLYCELLKGNLLPSVAAQPSFTTSTPPASEWHHPLQPIAQQMNSALSFVPESSVDAAEEGLSQEEGESKSVYVRNLPSTVSAADIEQEFRNFGRIQLDGVFIRNRKDVGVCYAFVEFEDVQSVQNAVKASPILLAGRQVYIEERRANSGSSSRGGTVTLSGDWRQSSVTTSLRSTSGCSLWA</sequence>
<dbReference type="SUPFAM" id="SSF54427">
    <property type="entry name" value="NTF2-like"/>
    <property type="match status" value="1"/>
</dbReference>
<dbReference type="Gene3D" id="3.30.70.330">
    <property type="match status" value="1"/>
</dbReference>
<gene>
    <name evidence="5" type="ORF">F0562_002389</name>
</gene>
<dbReference type="Proteomes" id="UP000325577">
    <property type="component" value="Linkage Group LG0"/>
</dbReference>
<dbReference type="PROSITE" id="PS50102">
    <property type="entry name" value="RRM"/>
    <property type="match status" value="1"/>
</dbReference>
<dbReference type="GO" id="GO:1990904">
    <property type="term" value="C:ribonucleoprotein complex"/>
    <property type="evidence" value="ECO:0007669"/>
    <property type="project" value="TreeGrafter"/>
</dbReference>
<dbReference type="OrthoDB" id="339151at2759"/>
<reference evidence="5 6" key="1">
    <citation type="submission" date="2019-09" db="EMBL/GenBank/DDBJ databases">
        <title>A chromosome-level genome assembly of the Chinese tupelo Nyssa sinensis.</title>
        <authorList>
            <person name="Yang X."/>
            <person name="Kang M."/>
            <person name="Yang Y."/>
            <person name="Xiong H."/>
            <person name="Wang M."/>
            <person name="Zhang Z."/>
            <person name="Wang Z."/>
            <person name="Wu H."/>
            <person name="Ma T."/>
            <person name="Liu J."/>
            <person name="Xi Z."/>
        </authorList>
    </citation>
    <scope>NUCLEOTIDE SEQUENCE [LARGE SCALE GENOMIC DNA]</scope>
    <source>
        <strain evidence="5">J267</strain>
        <tissue evidence="5">Leaf</tissue>
    </source>
</reference>
<feature type="domain" description="NTF2" evidence="4">
    <location>
        <begin position="14"/>
        <end position="128"/>
    </location>
</feature>
<dbReference type="AlphaFoldDB" id="A0A5J5C5L9"/>
<evidence type="ECO:0000259" key="4">
    <source>
        <dbReference type="PROSITE" id="PS50177"/>
    </source>
</evidence>
<evidence type="ECO:0000313" key="5">
    <source>
        <dbReference type="EMBL" id="KAA8550705.1"/>
    </source>
</evidence>
<evidence type="ECO:0000256" key="2">
    <source>
        <dbReference type="PROSITE-ProRule" id="PRU00176"/>
    </source>
</evidence>
<dbReference type="Pfam" id="PF00076">
    <property type="entry name" value="RRM_1"/>
    <property type="match status" value="1"/>
</dbReference>
<dbReference type="InterPro" id="IPR002075">
    <property type="entry name" value="NTF2_dom"/>
</dbReference>
<keyword evidence="6" id="KW-1185">Reference proteome</keyword>
<accession>A0A5J5C5L9</accession>
<dbReference type="SMART" id="SM00360">
    <property type="entry name" value="RRM"/>
    <property type="match status" value="1"/>
</dbReference>
<name>A0A5J5C5L9_9ASTE</name>
<organism evidence="5 6">
    <name type="scientific">Nyssa sinensis</name>
    <dbReference type="NCBI Taxonomy" id="561372"/>
    <lineage>
        <taxon>Eukaryota</taxon>
        <taxon>Viridiplantae</taxon>
        <taxon>Streptophyta</taxon>
        <taxon>Embryophyta</taxon>
        <taxon>Tracheophyta</taxon>
        <taxon>Spermatophyta</taxon>
        <taxon>Magnoliopsida</taxon>
        <taxon>eudicotyledons</taxon>
        <taxon>Gunneridae</taxon>
        <taxon>Pentapetalae</taxon>
        <taxon>asterids</taxon>
        <taxon>Cornales</taxon>
        <taxon>Nyssaceae</taxon>
        <taxon>Nyssa</taxon>
    </lineage>
</organism>
<evidence type="ECO:0000313" key="6">
    <source>
        <dbReference type="Proteomes" id="UP000325577"/>
    </source>
</evidence>